<dbReference type="AlphaFoldDB" id="A0A1I3MX94"/>
<feature type="region of interest" description="Disordered" evidence="1">
    <location>
        <begin position="26"/>
        <end position="48"/>
    </location>
</feature>
<keyword evidence="3" id="KW-1185">Reference proteome</keyword>
<feature type="compositionally biased region" description="Basic residues" evidence="1">
    <location>
        <begin position="242"/>
        <end position="257"/>
    </location>
</feature>
<gene>
    <name evidence="2" type="ORF">SAMN05421835_102510</name>
</gene>
<evidence type="ECO:0000313" key="2">
    <source>
        <dbReference type="EMBL" id="SFJ01581.1"/>
    </source>
</evidence>
<name>A0A1I3MX94_9PSEU</name>
<proteinExistence type="predicted"/>
<feature type="region of interest" description="Disordered" evidence="1">
    <location>
        <begin position="1"/>
        <end position="20"/>
    </location>
</feature>
<organism evidence="2 3">
    <name type="scientific">Amycolatopsis sacchari</name>
    <dbReference type="NCBI Taxonomy" id="115433"/>
    <lineage>
        <taxon>Bacteria</taxon>
        <taxon>Bacillati</taxon>
        <taxon>Actinomycetota</taxon>
        <taxon>Actinomycetes</taxon>
        <taxon>Pseudonocardiales</taxon>
        <taxon>Pseudonocardiaceae</taxon>
        <taxon>Amycolatopsis</taxon>
    </lineage>
</organism>
<protein>
    <submittedName>
        <fullName evidence="2">Uncharacterized protein</fullName>
    </submittedName>
</protein>
<accession>A0A1I3MX94</accession>
<dbReference type="EMBL" id="FORP01000002">
    <property type="protein sequence ID" value="SFJ01581.1"/>
    <property type="molecule type" value="Genomic_DNA"/>
</dbReference>
<reference evidence="2 3" key="1">
    <citation type="submission" date="2016-10" db="EMBL/GenBank/DDBJ databases">
        <authorList>
            <person name="de Groot N.N."/>
        </authorList>
    </citation>
    <scope>NUCLEOTIDE SEQUENCE [LARGE SCALE GENOMIC DNA]</scope>
    <source>
        <strain evidence="2 3">DSM 44468</strain>
    </source>
</reference>
<evidence type="ECO:0000313" key="3">
    <source>
        <dbReference type="Proteomes" id="UP000199025"/>
    </source>
</evidence>
<evidence type="ECO:0000256" key="1">
    <source>
        <dbReference type="SAM" id="MobiDB-lite"/>
    </source>
</evidence>
<dbReference type="STRING" id="115433.SAMN05421835_102510"/>
<dbReference type="Proteomes" id="UP000199025">
    <property type="component" value="Unassembled WGS sequence"/>
</dbReference>
<sequence length="269" mass="29152">MPPAAHSAAPAPPAAPAAGLRAATRLRGLPNRSAPAQGDGTAGVYRRKATERRQCLAVPVRELVDARRARGVDVVVEGPILDAQVADHRPRPLGGGAQRPAGFLHHVDQQHRALASGKVVGDHEHRVEPAVRDQCHQVRHGQAPVRGIVHHDHPTVPDFAQQRLPRRVVAEVGADERGAIASRQNSHENLLKPSRGARISGRVLRHTRIVAHGGKARRAAGPATEQLTLLRRAPTAPVRSQRQAHRHRRRPGRRPRRGTGTAANRDLPE</sequence>
<feature type="region of interest" description="Disordered" evidence="1">
    <location>
        <begin position="231"/>
        <end position="269"/>
    </location>
</feature>